<evidence type="ECO:0000256" key="5">
    <source>
        <dbReference type="ARBA" id="ARBA00022679"/>
    </source>
</evidence>
<dbReference type="InterPro" id="IPR005467">
    <property type="entry name" value="His_kinase_dom"/>
</dbReference>
<dbReference type="InterPro" id="IPR003661">
    <property type="entry name" value="HisK_dim/P_dom"/>
</dbReference>
<evidence type="ECO:0000259" key="11">
    <source>
        <dbReference type="PROSITE" id="PS50109"/>
    </source>
</evidence>
<evidence type="ECO:0000256" key="10">
    <source>
        <dbReference type="SAM" id="Phobius"/>
    </source>
</evidence>
<dbReference type="Pfam" id="PF02518">
    <property type="entry name" value="HATPase_c"/>
    <property type="match status" value="1"/>
</dbReference>
<accession>A0A931HVW6</accession>
<keyword evidence="4" id="KW-0597">Phosphoprotein</keyword>
<feature type="domain" description="Histidine kinase" evidence="11">
    <location>
        <begin position="242"/>
        <end position="442"/>
    </location>
</feature>
<dbReference type="Gene3D" id="1.10.287.130">
    <property type="match status" value="1"/>
</dbReference>
<keyword evidence="10" id="KW-0812">Transmembrane</keyword>
<dbReference type="GO" id="GO:0000156">
    <property type="term" value="F:phosphorelay response regulator activity"/>
    <property type="evidence" value="ECO:0007669"/>
    <property type="project" value="TreeGrafter"/>
</dbReference>
<dbReference type="Gene3D" id="3.30.565.10">
    <property type="entry name" value="Histidine kinase-like ATPase, C-terminal domain"/>
    <property type="match status" value="1"/>
</dbReference>
<evidence type="ECO:0000256" key="6">
    <source>
        <dbReference type="ARBA" id="ARBA00022741"/>
    </source>
</evidence>
<feature type="transmembrane region" description="Helical" evidence="10">
    <location>
        <begin position="189"/>
        <end position="213"/>
    </location>
</feature>
<dbReference type="PROSITE" id="PS50109">
    <property type="entry name" value="HIS_KIN"/>
    <property type="match status" value="1"/>
</dbReference>
<keyword evidence="7 12" id="KW-0418">Kinase</keyword>
<proteinExistence type="predicted"/>
<dbReference type="Pfam" id="PF00512">
    <property type="entry name" value="HisKA"/>
    <property type="match status" value="1"/>
</dbReference>
<evidence type="ECO:0000256" key="4">
    <source>
        <dbReference type="ARBA" id="ARBA00022553"/>
    </source>
</evidence>
<evidence type="ECO:0000313" key="12">
    <source>
        <dbReference type="EMBL" id="MBH0230410.1"/>
    </source>
</evidence>
<dbReference type="Proteomes" id="UP000614490">
    <property type="component" value="Unassembled WGS sequence"/>
</dbReference>
<evidence type="ECO:0000256" key="3">
    <source>
        <dbReference type="ARBA" id="ARBA00012438"/>
    </source>
</evidence>
<dbReference type="GO" id="GO:0000155">
    <property type="term" value="F:phosphorelay sensor kinase activity"/>
    <property type="evidence" value="ECO:0007669"/>
    <property type="project" value="InterPro"/>
</dbReference>
<dbReference type="GO" id="GO:0007234">
    <property type="term" value="P:osmosensory signaling via phosphorelay pathway"/>
    <property type="evidence" value="ECO:0007669"/>
    <property type="project" value="TreeGrafter"/>
</dbReference>
<feature type="transmembrane region" description="Helical" evidence="10">
    <location>
        <begin position="88"/>
        <end position="108"/>
    </location>
</feature>
<keyword evidence="9" id="KW-0902">Two-component regulatory system</keyword>
<keyword evidence="6" id="KW-0547">Nucleotide-binding</keyword>
<dbReference type="CDD" id="cd00082">
    <property type="entry name" value="HisKA"/>
    <property type="match status" value="1"/>
</dbReference>
<keyword evidence="5" id="KW-0808">Transferase</keyword>
<dbReference type="InterPro" id="IPR050351">
    <property type="entry name" value="BphY/WalK/GraS-like"/>
</dbReference>
<dbReference type="InterPro" id="IPR004358">
    <property type="entry name" value="Sig_transdc_His_kin-like_C"/>
</dbReference>
<comment type="catalytic activity">
    <reaction evidence="1">
        <text>ATP + protein L-histidine = ADP + protein N-phospho-L-histidine.</text>
        <dbReference type="EC" id="2.7.13.3"/>
    </reaction>
</comment>
<keyword evidence="10" id="KW-1133">Transmembrane helix</keyword>
<dbReference type="PRINTS" id="PR00344">
    <property type="entry name" value="BCTRLSENSOR"/>
</dbReference>
<evidence type="ECO:0000256" key="9">
    <source>
        <dbReference type="ARBA" id="ARBA00023012"/>
    </source>
</evidence>
<sequence length="450" mass="50270">MGSNLLRSRSIWIKVSLIIVGATMPLWLTTEMVGLTSLMEDLKEEPTGSTLMLAAFALVMLNTVRALPHYIGALLLGDEIGIKTDKAWLKIVIPFVLIPLVYLIINGYNSMDYHFGGPALLLLLSIAILHLLGKGQLRPLFKSFILIQLLFGFQWLDTVLFLSAFGFGGGPISTEVKETAAQLGFGGTLSFYSLVFCGVFIINALVLATYLTVSEQKRQMRQDLAIARLDMVESRSGREALHLVHDLKTPLSLMEGLNSLIQMKTQDKDILQYTEKISSSIQSTSDMVSEILYHEKKNWCTLKTFIEYVRANKLSDSETIYEFDLKADDRIEININKIRMTRALVNLIDNASDAVEGKTNAKVTICTKLDHDGVLIGVKDNGHGISEENIEKIWNAGYSTKSHPGVGLTFVKNVVKEHDAQLSIDSEPEKGTTFWIHLPKERVRDENIDY</sequence>
<dbReference type="CDD" id="cd00075">
    <property type="entry name" value="HATPase"/>
    <property type="match status" value="1"/>
</dbReference>
<dbReference type="AlphaFoldDB" id="A0A931HVW6"/>
<dbReference type="GO" id="GO:0005524">
    <property type="term" value="F:ATP binding"/>
    <property type="evidence" value="ECO:0007669"/>
    <property type="project" value="UniProtKB-KW"/>
</dbReference>
<dbReference type="SUPFAM" id="SSF55874">
    <property type="entry name" value="ATPase domain of HSP90 chaperone/DNA topoisomerase II/histidine kinase"/>
    <property type="match status" value="1"/>
</dbReference>
<dbReference type="PANTHER" id="PTHR42878">
    <property type="entry name" value="TWO-COMPONENT HISTIDINE KINASE"/>
    <property type="match status" value="1"/>
</dbReference>
<feature type="transmembrane region" description="Helical" evidence="10">
    <location>
        <begin position="114"/>
        <end position="132"/>
    </location>
</feature>
<dbReference type="SUPFAM" id="SSF47384">
    <property type="entry name" value="Homodimeric domain of signal transducing histidine kinase"/>
    <property type="match status" value="1"/>
</dbReference>
<dbReference type="RefSeq" id="WP_197317045.1">
    <property type="nucleotide sequence ID" value="NZ_JADZSC010000002.1"/>
</dbReference>
<protein>
    <recommendedName>
        <fullName evidence="3">histidine kinase</fullName>
        <ecNumber evidence="3">2.7.13.3</ecNumber>
    </recommendedName>
</protein>
<dbReference type="InterPro" id="IPR036097">
    <property type="entry name" value="HisK_dim/P_sf"/>
</dbReference>
<dbReference type="GO" id="GO:0030295">
    <property type="term" value="F:protein kinase activator activity"/>
    <property type="evidence" value="ECO:0007669"/>
    <property type="project" value="TreeGrafter"/>
</dbReference>
<dbReference type="PANTHER" id="PTHR42878:SF7">
    <property type="entry name" value="SENSOR HISTIDINE KINASE GLRK"/>
    <property type="match status" value="1"/>
</dbReference>
<evidence type="ECO:0000256" key="2">
    <source>
        <dbReference type="ARBA" id="ARBA00004370"/>
    </source>
</evidence>
<keyword evidence="13" id="KW-1185">Reference proteome</keyword>
<dbReference type="InterPro" id="IPR003594">
    <property type="entry name" value="HATPase_dom"/>
</dbReference>
<evidence type="ECO:0000313" key="13">
    <source>
        <dbReference type="Proteomes" id="UP000614490"/>
    </source>
</evidence>
<reference evidence="12 13" key="1">
    <citation type="journal article" date="2005" name="Int. J. Syst. Evol. Microbiol.">
        <title>Halobacillus yeomjeoni sp. nov., isolated from a marine solar saltern in Korea.</title>
        <authorList>
            <person name="Yoon J.H."/>
            <person name="Kang S.J."/>
            <person name="Lee C.H."/>
            <person name="Oh H.W."/>
            <person name="Oh T.K."/>
        </authorList>
    </citation>
    <scope>NUCLEOTIDE SEQUENCE [LARGE SCALE GENOMIC DNA]</scope>
    <source>
        <strain evidence="12 13">KCTC 3957</strain>
    </source>
</reference>
<feature type="transmembrane region" description="Helical" evidence="10">
    <location>
        <begin position="144"/>
        <end position="169"/>
    </location>
</feature>
<dbReference type="SMART" id="SM00387">
    <property type="entry name" value="HATPase_c"/>
    <property type="match status" value="1"/>
</dbReference>
<keyword evidence="8" id="KW-0067">ATP-binding</keyword>
<dbReference type="EC" id="2.7.13.3" evidence="3"/>
<dbReference type="EMBL" id="JADZSC010000002">
    <property type="protein sequence ID" value="MBH0230410.1"/>
    <property type="molecule type" value="Genomic_DNA"/>
</dbReference>
<organism evidence="12 13">
    <name type="scientific">Halobacillus yeomjeoni</name>
    <dbReference type="NCBI Taxonomy" id="311194"/>
    <lineage>
        <taxon>Bacteria</taxon>
        <taxon>Bacillati</taxon>
        <taxon>Bacillota</taxon>
        <taxon>Bacilli</taxon>
        <taxon>Bacillales</taxon>
        <taxon>Bacillaceae</taxon>
        <taxon>Halobacillus</taxon>
    </lineage>
</organism>
<gene>
    <name evidence="12" type="ORF">H0267_09325</name>
</gene>
<evidence type="ECO:0000256" key="7">
    <source>
        <dbReference type="ARBA" id="ARBA00022777"/>
    </source>
</evidence>
<evidence type="ECO:0000256" key="8">
    <source>
        <dbReference type="ARBA" id="ARBA00022840"/>
    </source>
</evidence>
<keyword evidence="10" id="KW-0472">Membrane</keyword>
<name>A0A931HVW6_9BACI</name>
<comment type="caution">
    <text evidence="12">The sequence shown here is derived from an EMBL/GenBank/DDBJ whole genome shotgun (WGS) entry which is preliminary data.</text>
</comment>
<dbReference type="InterPro" id="IPR036890">
    <property type="entry name" value="HATPase_C_sf"/>
</dbReference>
<evidence type="ECO:0000256" key="1">
    <source>
        <dbReference type="ARBA" id="ARBA00000085"/>
    </source>
</evidence>
<feature type="transmembrane region" description="Helical" evidence="10">
    <location>
        <begin position="50"/>
        <end position="76"/>
    </location>
</feature>
<feature type="transmembrane region" description="Helical" evidence="10">
    <location>
        <begin position="12"/>
        <end position="30"/>
    </location>
</feature>
<comment type="subcellular location">
    <subcellularLocation>
        <location evidence="2">Membrane</location>
    </subcellularLocation>
</comment>